<feature type="chain" id="PRO_5038920413" evidence="1">
    <location>
        <begin position="33"/>
        <end position="176"/>
    </location>
</feature>
<dbReference type="AlphaFoldDB" id="A0A9D4B706"/>
<evidence type="ECO:0000313" key="2">
    <source>
        <dbReference type="EMBL" id="KAH1182775.1"/>
    </source>
</evidence>
<accession>A0A9D4B706</accession>
<dbReference type="Proteomes" id="UP000827986">
    <property type="component" value="Unassembled WGS sequence"/>
</dbReference>
<evidence type="ECO:0000256" key="1">
    <source>
        <dbReference type="SAM" id="SignalP"/>
    </source>
</evidence>
<evidence type="ECO:0000313" key="3">
    <source>
        <dbReference type="Proteomes" id="UP000827986"/>
    </source>
</evidence>
<organism evidence="2 3">
    <name type="scientific">Mauremys mutica</name>
    <name type="common">yellowpond turtle</name>
    <dbReference type="NCBI Taxonomy" id="74926"/>
    <lineage>
        <taxon>Eukaryota</taxon>
        <taxon>Metazoa</taxon>
        <taxon>Chordata</taxon>
        <taxon>Craniata</taxon>
        <taxon>Vertebrata</taxon>
        <taxon>Euteleostomi</taxon>
        <taxon>Archelosauria</taxon>
        <taxon>Testudinata</taxon>
        <taxon>Testudines</taxon>
        <taxon>Cryptodira</taxon>
        <taxon>Durocryptodira</taxon>
        <taxon>Testudinoidea</taxon>
        <taxon>Geoemydidae</taxon>
        <taxon>Geoemydinae</taxon>
        <taxon>Mauremys</taxon>
    </lineage>
</organism>
<dbReference type="EMBL" id="JAHDVG010000466">
    <property type="protein sequence ID" value="KAH1182775.1"/>
    <property type="molecule type" value="Genomic_DNA"/>
</dbReference>
<name>A0A9D4B706_9SAUR</name>
<reference evidence="2" key="1">
    <citation type="submission" date="2021-09" db="EMBL/GenBank/DDBJ databases">
        <title>The genome of Mauremys mutica provides insights into the evolution of semi-aquatic lifestyle.</title>
        <authorList>
            <person name="Gong S."/>
            <person name="Gao Y."/>
        </authorList>
    </citation>
    <scope>NUCLEOTIDE SEQUENCE</scope>
    <source>
        <strain evidence="2">MM-2020</strain>
        <tissue evidence="2">Muscle</tissue>
    </source>
</reference>
<keyword evidence="3" id="KW-1185">Reference proteome</keyword>
<gene>
    <name evidence="2" type="ORF">KIL84_004267</name>
</gene>
<feature type="signal peptide" evidence="1">
    <location>
        <begin position="1"/>
        <end position="32"/>
    </location>
</feature>
<comment type="caution">
    <text evidence="2">The sequence shown here is derived from an EMBL/GenBank/DDBJ whole genome shotgun (WGS) entry which is preliminary data.</text>
</comment>
<sequence>MAPLHGIAQAGGFRMTIPRGLLLSVLIYSAVSDIQCPEKAPSPGDCSYVSRSVAKGGSVNISLNTSQTTLDLCKQNRLTSKWDPVYSFFKGGKTKLSSDFQEQVSVSNGTFMVESVSQGADGNYVFQDTSGTCLAQITLTVVGSSGSRSQSSAHQKGAAAAWYWCMFPLLSLLQWP</sequence>
<proteinExistence type="predicted"/>
<protein>
    <submittedName>
        <fullName evidence="2">Uncharacterized protein</fullName>
    </submittedName>
</protein>
<keyword evidence="1" id="KW-0732">Signal</keyword>